<sequence>MPTSTLTNAAELRRFVATNHTKPYPAIDPQEVRLPDGYVVCIIGGSGAAGSGLARSFAQAGASGIILAGRTQSALEATAKEARALNASTNVVTVSCDITSNDDVATLAATIREKFGGRLDTVVVNAGYSGPLSKATFLEEDPKDVEKAFGIHCLGTWYAAHHLVPLLLESKGSFIAISTMAAPMITGFGASSHYSASKVAQVRMMEMLHAQYSSQGLFCASVHPGGLQSDFSRAASMELQQHLTDSPDLVGSFCVWLTKPPNSAAQKKALNGRWISCKWDVLELEQQYERIQQDDLLRFRIAVE</sequence>
<comment type="similarity">
    <text evidence="1">Belongs to the short-chain dehydrogenases/reductases (SDR) family.</text>
</comment>
<dbReference type="OrthoDB" id="1933717at2759"/>
<gene>
    <name evidence="3" type="ORF">F5Z01DRAFT_331012</name>
</gene>
<keyword evidence="2" id="KW-0560">Oxidoreductase</keyword>
<evidence type="ECO:0000256" key="2">
    <source>
        <dbReference type="ARBA" id="ARBA00023002"/>
    </source>
</evidence>
<dbReference type="CDD" id="cd05233">
    <property type="entry name" value="SDR_c"/>
    <property type="match status" value="1"/>
</dbReference>
<organism evidence="3 4">
    <name type="scientific">Emericellopsis atlantica</name>
    <dbReference type="NCBI Taxonomy" id="2614577"/>
    <lineage>
        <taxon>Eukaryota</taxon>
        <taxon>Fungi</taxon>
        <taxon>Dikarya</taxon>
        <taxon>Ascomycota</taxon>
        <taxon>Pezizomycotina</taxon>
        <taxon>Sordariomycetes</taxon>
        <taxon>Hypocreomycetidae</taxon>
        <taxon>Hypocreales</taxon>
        <taxon>Bionectriaceae</taxon>
        <taxon>Emericellopsis</taxon>
    </lineage>
</organism>
<dbReference type="RefSeq" id="XP_046114996.1">
    <property type="nucleotide sequence ID" value="XM_046259125.1"/>
</dbReference>
<evidence type="ECO:0000313" key="4">
    <source>
        <dbReference type="Proteomes" id="UP000887229"/>
    </source>
</evidence>
<reference evidence="3" key="1">
    <citation type="journal article" date="2021" name="IMA Fungus">
        <title>Genomic characterization of three marine fungi, including Emericellopsis atlantica sp. nov. with signatures of a generalist lifestyle and marine biomass degradation.</title>
        <authorList>
            <person name="Hagestad O.C."/>
            <person name="Hou L."/>
            <person name="Andersen J.H."/>
            <person name="Hansen E.H."/>
            <person name="Altermark B."/>
            <person name="Li C."/>
            <person name="Kuhnert E."/>
            <person name="Cox R.J."/>
            <person name="Crous P.W."/>
            <person name="Spatafora J.W."/>
            <person name="Lail K."/>
            <person name="Amirebrahimi M."/>
            <person name="Lipzen A."/>
            <person name="Pangilinan J."/>
            <person name="Andreopoulos W."/>
            <person name="Hayes R.D."/>
            <person name="Ng V."/>
            <person name="Grigoriev I.V."/>
            <person name="Jackson S.A."/>
            <person name="Sutton T.D.S."/>
            <person name="Dobson A.D.W."/>
            <person name="Rama T."/>
        </authorList>
    </citation>
    <scope>NUCLEOTIDE SEQUENCE</scope>
    <source>
        <strain evidence="3">TS7</strain>
    </source>
</reference>
<dbReference type="SUPFAM" id="SSF51735">
    <property type="entry name" value="NAD(P)-binding Rossmann-fold domains"/>
    <property type="match status" value="1"/>
</dbReference>
<accession>A0A9P7ZG70</accession>
<comment type="caution">
    <text evidence="3">The sequence shown here is derived from an EMBL/GenBank/DDBJ whole genome shotgun (WGS) entry which is preliminary data.</text>
</comment>
<dbReference type="PANTHER" id="PTHR43669:SF3">
    <property type="entry name" value="ALCOHOL DEHYDROGENASE, PUTATIVE (AFU_ORTHOLOGUE AFUA_3G03445)-RELATED"/>
    <property type="match status" value="1"/>
</dbReference>
<protein>
    <submittedName>
        <fullName evidence="3">Uncharacterized protein</fullName>
    </submittedName>
</protein>
<dbReference type="EMBL" id="MU251271">
    <property type="protein sequence ID" value="KAG9251072.1"/>
    <property type="molecule type" value="Genomic_DNA"/>
</dbReference>
<dbReference type="GO" id="GO:0016491">
    <property type="term" value="F:oxidoreductase activity"/>
    <property type="evidence" value="ECO:0007669"/>
    <property type="project" value="UniProtKB-KW"/>
</dbReference>
<dbReference type="Pfam" id="PF00106">
    <property type="entry name" value="adh_short"/>
    <property type="match status" value="1"/>
</dbReference>
<name>A0A9P7ZG70_9HYPO</name>
<dbReference type="PRINTS" id="PR00081">
    <property type="entry name" value="GDHRDH"/>
</dbReference>
<dbReference type="Proteomes" id="UP000887229">
    <property type="component" value="Unassembled WGS sequence"/>
</dbReference>
<keyword evidence="4" id="KW-1185">Reference proteome</keyword>
<evidence type="ECO:0000256" key="1">
    <source>
        <dbReference type="ARBA" id="ARBA00006484"/>
    </source>
</evidence>
<dbReference type="InterPro" id="IPR002347">
    <property type="entry name" value="SDR_fam"/>
</dbReference>
<dbReference type="InterPro" id="IPR036291">
    <property type="entry name" value="NAD(P)-bd_dom_sf"/>
</dbReference>
<dbReference type="GeneID" id="70290028"/>
<dbReference type="AlphaFoldDB" id="A0A9P7ZG70"/>
<dbReference type="Gene3D" id="3.40.50.720">
    <property type="entry name" value="NAD(P)-binding Rossmann-like Domain"/>
    <property type="match status" value="1"/>
</dbReference>
<dbReference type="PANTHER" id="PTHR43669">
    <property type="entry name" value="5-KETO-D-GLUCONATE 5-REDUCTASE"/>
    <property type="match status" value="1"/>
</dbReference>
<evidence type="ECO:0000313" key="3">
    <source>
        <dbReference type="EMBL" id="KAG9251072.1"/>
    </source>
</evidence>
<proteinExistence type="inferred from homology"/>